<evidence type="ECO:0000256" key="3">
    <source>
        <dbReference type="ARBA" id="ARBA00023006"/>
    </source>
</evidence>
<dbReference type="InterPro" id="IPR012445">
    <property type="entry name" value="ATG101"/>
</dbReference>
<feature type="compositionally biased region" description="Polar residues" evidence="4">
    <location>
        <begin position="87"/>
        <end position="100"/>
    </location>
</feature>
<evidence type="ECO:0000256" key="2">
    <source>
        <dbReference type="ARBA" id="ARBA00018874"/>
    </source>
</evidence>
<evidence type="ECO:0000313" key="5">
    <source>
        <dbReference type="EMBL" id="KAL1862488.1"/>
    </source>
</evidence>
<dbReference type="PANTHER" id="PTHR13292">
    <property type="entry name" value="AUTOPHAGY-RELATED PROTEIN 101"/>
    <property type="match status" value="1"/>
</dbReference>
<evidence type="ECO:0000313" key="6">
    <source>
        <dbReference type="Proteomes" id="UP001583177"/>
    </source>
</evidence>
<organism evidence="5 6">
    <name type="scientific">Diaporthe australafricana</name>
    <dbReference type="NCBI Taxonomy" id="127596"/>
    <lineage>
        <taxon>Eukaryota</taxon>
        <taxon>Fungi</taxon>
        <taxon>Dikarya</taxon>
        <taxon>Ascomycota</taxon>
        <taxon>Pezizomycotina</taxon>
        <taxon>Sordariomycetes</taxon>
        <taxon>Sordariomycetidae</taxon>
        <taxon>Diaporthales</taxon>
        <taxon>Diaporthaceae</taxon>
        <taxon>Diaporthe</taxon>
    </lineage>
</organism>
<keyword evidence="6" id="KW-1185">Reference proteome</keyword>
<dbReference type="Pfam" id="PF07855">
    <property type="entry name" value="ATG101"/>
    <property type="match status" value="1"/>
</dbReference>
<dbReference type="Proteomes" id="UP001583177">
    <property type="component" value="Unassembled WGS sequence"/>
</dbReference>
<comment type="similarity">
    <text evidence="1">Belongs to the ATG101 family.</text>
</comment>
<evidence type="ECO:0000256" key="4">
    <source>
        <dbReference type="SAM" id="MobiDB-lite"/>
    </source>
</evidence>
<feature type="compositionally biased region" description="Low complexity" evidence="4">
    <location>
        <begin position="118"/>
        <end position="127"/>
    </location>
</feature>
<keyword evidence="3" id="KW-0072">Autophagy</keyword>
<sequence>MEKGAEPKIPQEFILDAFADPTSVRDVVRGILHTIFFHRYFPTITPQTHDVLDLTLPYVAEPELETLIAQRTATLLRELDADKSHQQARSSSPAVPSSLPQQARAVVGGFLGGGGGSSSPSPSSFASGVGGGGGGGKGGGGGGGGGSGANGGGRGQVSVQFMEKTRRRKMWYKGDEEVCWESWTIRVTVAEPRTENERAKVRRAMETTLLTTVMKIITSVNSFKDHIPPITTTETNPFPYTITVNQKDGGATAGGWGGRFGSLY</sequence>
<dbReference type="PANTHER" id="PTHR13292:SF0">
    <property type="entry name" value="AUTOPHAGY-RELATED PROTEIN 101"/>
    <property type="match status" value="1"/>
</dbReference>
<gene>
    <name evidence="5" type="ORF">Daus18300_008585</name>
</gene>
<protein>
    <recommendedName>
        <fullName evidence="2">Autophagy-related protein 101</fullName>
    </recommendedName>
</protein>
<feature type="region of interest" description="Disordered" evidence="4">
    <location>
        <begin position="107"/>
        <end position="155"/>
    </location>
</feature>
<feature type="compositionally biased region" description="Gly residues" evidence="4">
    <location>
        <begin position="128"/>
        <end position="155"/>
    </location>
</feature>
<accession>A0ABR3WHN8</accession>
<comment type="caution">
    <text evidence="5">The sequence shown here is derived from an EMBL/GenBank/DDBJ whole genome shotgun (WGS) entry which is preliminary data.</text>
</comment>
<feature type="region of interest" description="Disordered" evidence="4">
    <location>
        <begin position="81"/>
        <end position="100"/>
    </location>
</feature>
<evidence type="ECO:0000256" key="1">
    <source>
        <dbReference type="ARBA" id="ARBA00007130"/>
    </source>
</evidence>
<name>A0ABR3WHN8_9PEZI</name>
<reference evidence="5 6" key="1">
    <citation type="journal article" date="2024" name="IMA Fungus">
        <title>IMA Genome - F19 : A genome assembly and annotation guide to empower mycologists, including annotated draft genome sequences of Ceratocystis pirilliformis, Diaporthe australafricana, Fusarium ophioides, Paecilomyces lecythidis, and Sporothrix stenoceras.</title>
        <authorList>
            <person name="Aylward J."/>
            <person name="Wilson A.M."/>
            <person name="Visagie C.M."/>
            <person name="Spraker J."/>
            <person name="Barnes I."/>
            <person name="Buitendag C."/>
            <person name="Ceriani C."/>
            <person name="Del Mar Angel L."/>
            <person name="du Plessis D."/>
            <person name="Fuchs T."/>
            <person name="Gasser K."/>
            <person name="Kramer D."/>
            <person name="Li W."/>
            <person name="Munsamy K."/>
            <person name="Piso A."/>
            <person name="Price J.L."/>
            <person name="Sonnekus B."/>
            <person name="Thomas C."/>
            <person name="van der Nest A."/>
            <person name="van Dijk A."/>
            <person name="van Heerden A."/>
            <person name="van Vuuren N."/>
            <person name="Yilmaz N."/>
            <person name="Duong T.A."/>
            <person name="van der Merwe N.A."/>
            <person name="Wingfield M.J."/>
            <person name="Wingfield B.D."/>
        </authorList>
    </citation>
    <scope>NUCLEOTIDE SEQUENCE [LARGE SCALE GENOMIC DNA]</scope>
    <source>
        <strain evidence="5 6">CMW 18300</strain>
    </source>
</reference>
<dbReference type="EMBL" id="JAWRVE010000081">
    <property type="protein sequence ID" value="KAL1862488.1"/>
    <property type="molecule type" value="Genomic_DNA"/>
</dbReference>
<proteinExistence type="inferred from homology"/>